<dbReference type="PANTHER" id="PTHR11405:SF53">
    <property type="entry name" value="CARBAMOYL-PHOSPHATE SYNTHASE [AMMONIA], MITOCHONDRIAL"/>
    <property type="match status" value="1"/>
</dbReference>
<dbReference type="PROSITE" id="PS00867">
    <property type="entry name" value="CPSASE_2"/>
    <property type="match status" value="1"/>
</dbReference>
<dbReference type="InterPro" id="IPR005479">
    <property type="entry name" value="CPAse_ATP-bd"/>
</dbReference>
<dbReference type="InterPro" id="IPR036897">
    <property type="entry name" value="CarbamoylP_synth_lsu_oligo_sf"/>
</dbReference>
<organism evidence="8">
    <name type="scientific">marine sediment metagenome</name>
    <dbReference type="NCBI Taxonomy" id="412755"/>
    <lineage>
        <taxon>unclassified sequences</taxon>
        <taxon>metagenomes</taxon>
        <taxon>ecological metagenomes</taxon>
    </lineage>
</organism>
<dbReference type="FunFam" id="3.30.470.20:FF:000001">
    <property type="entry name" value="Carbamoyl-phosphate synthase large chain"/>
    <property type="match status" value="1"/>
</dbReference>
<dbReference type="SUPFAM" id="SSF48108">
    <property type="entry name" value="Carbamoyl phosphate synthetase, large subunit connection domain"/>
    <property type="match status" value="1"/>
</dbReference>
<keyword evidence="2" id="KW-0677">Repeat</keyword>
<comment type="caution">
    <text evidence="8">The sequence shown here is derived from an EMBL/GenBank/DDBJ whole genome shotgun (WGS) entry which is preliminary data.</text>
</comment>
<name>X0T6B3_9ZZZZ</name>
<evidence type="ECO:0000256" key="6">
    <source>
        <dbReference type="ARBA" id="ARBA00047359"/>
    </source>
</evidence>
<dbReference type="Pfam" id="PF02787">
    <property type="entry name" value="CPSase_L_D3"/>
    <property type="match status" value="1"/>
</dbReference>
<dbReference type="PRINTS" id="PR00098">
    <property type="entry name" value="CPSASE"/>
</dbReference>
<dbReference type="Gene3D" id="3.30.470.20">
    <property type="entry name" value="ATP-grasp fold, B domain"/>
    <property type="match status" value="1"/>
</dbReference>
<dbReference type="GO" id="GO:0004088">
    <property type="term" value="F:carbamoyl-phosphate synthase (glutamine-hydrolyzing) activity"/>
    <property type="evidence" value="ECO:0007669"/>
    <property type="project" value="TreeGrafter"/>
</dbReference>
<keyword evidence="4" id="KW-0067">ATP-binding</keyword>
<evidence type="ECO:0000256" key="1">
    <source>
        <dbReference type="ARBA" id="ARBA00022598"/>
    </source>
</evidence>
<gene>
    <name evidence="8" type="ORF">S01H1_25355</name>
</gene>
<dbReference type="Gene3D" id="1.10.1030.10">
    <property type="entry name" value="Carbamoyl-phosphate synthetase, large subunit oligomerisation domain"/>
    <property type="match status" value="1"/>
</dbReference>
<dbReference type="EMBL" id="BARS01015308">
    <property type="protein sequence ID" value="GAF89008.1"/>
    <property type="molecule type" value="Genomic_DNA"/>
</dbReference>
<evidence type="ECO:0000313" key="8">
    <source>
        <dbReference type="EMBL" id="GAF89008.1"/>
    </source>
</evidence>
<evidence type="ECO:0000256" key="4">
    <source>
        <dbReference type="ARBA" id="ARBA00022840"/>
    </source>
</evidence>
<feature type="non-terminal residue" evidence="8">
    <location>
        <position position="1"/>
    </location>
</feature>
<feature type="domain" description="ATP-grasp" evidence="7">
    <location>
        <begin position="29"/>
        <end position="153"/>
    </location>
</feature>
<dbReference type="PANTHER" id="PTHR11405">
    <property type="entry name" value="CARBAMOYLTRANSFERASE FAMILY MEMBER"/>
    <property type="match status" value="1"/>
</dbReference>
<reference evidence="8" key="1">
    <citation type="journal article" date="2014" name="Front. Microbiol.">
        <title>High frequency of phylogenetically diverse reductive dehalogenase-homologous genes in deep subseafloor sedimentary metagenomes.</title>
        <authorList>
            <person name="Kawai M."/>
            <person name="Futagami T."/>
            <person name="Toyoda A."/>
            <person name="Takaki Y."/>
            <person name="Nishi S."/>
            <person name="Hori S."/>
            <person name="Arai W."/>
            <person name="Tsubouchi T."/>
            <person name="Morono Y."/>
            <person name="Uchiyama I."/>
            <person name="Ito T."/>
            <person name="Fujiyama A."/>
            <person name="Inagaki F."/>
            <person name="Takami H."/>
        </authorList>
    </citation>
    <scope>NUCLEOTIDE SEQUENCE</scope>
    <source>
        <strain evidence="8">Expedition CK06-06</strain>
    </source>
</reference>
<comment type="catalytic activity">
    <reaction evidence="6">
        <text>hydrogencarbonate + NH4(+) + 2 ATP = carbamoyl phosphate + 2 ADP + phosphate + 2 H(+)</text>
        <dbReference type="Rhea" id="RHEA:18029"/>
        <dbReference type="ChEBI" id="CHEBI:15378"/>
        <dbReference type="ChEBI" id="CHEBI:17544"/>
        <dbReference type="ChEBI" id="CHEBI:28938"/>
        <dbReference type="ChEBI" id="CHEBI:30616"/>
        <dbReference type="ChEBI" id="CHEBI:43474"/>
        <dbReference type="ChEBI" id="CHEBI:58228"/>
        <dbReference type="ChEBI" id="CHEBI:456216"/>
        <dbReference type="EC" id="6.3.4.16"/>
    </reaction>
</comment>
<dbReference type="GO" id="GO:0004087">
    <property type="term" value="F:carbamoyl-phosphate synthase (ammonia) activity"/>
    <property type="evidence" value="ECO:0007669"/>
    <property type="project" value="UniProtKB-EC"/>
</dbReference>
<evidence type="ECO:0000256" key="5">
    <source>
        <dbReference type="ARBA" id="ARBA00044063"/>
    </source>
</evidence>
<dbReference type="GO" id="GO:0005737">
    <property type="term" value="C:cytoplasm"/>
    <property type="evidence" value="ECO:0007669"/>
    <property type="project" value="TreeGrafter"/>
</dbReference>
<keyword evidence="3" id="KW-0547">Nucleotide-binding</keyword>
<proteinExistence type="predicted"/>
<dbReference type="PROSITE" id="PS50975">
    <property type="entry name" value="ATP_GRASP"/>
    <property type="match status" value="1"/>
</dbReference>
<dbReference type="EC" id="6.3.4.16" evidence="5"/>
<accession>X0T6B3</accession>
<dbReference type="InterPro" id="IPR005480">
    <property type="entry name" value="CPSase_lsu_oligo"/>
</dbReference>
<protein>
    <recommendedName>
        <fullName evidence="5">carbamoyl-phosphate synthase (ammonia)</fullName>
        <ecNumber evidence="5">6.3.4.16</ecNumber>
    </recommendedName>
</protein>
<dbReference type="SUPFAM" id="SSF56059">
    <property type="entry name" value="Glutathione synthetase ATP-binding domain-like"/>
    <property type="match status" value="1"/>
</dbReference>
<evidence type="ECO:0000256" key="3">
    <source>
        <dbReference type="ARBA" id="ARBA00022741"/>
    </source>
</evidence>
<dbReference type="GO" id="GO:0005524">
    <property type="term" value="F:ATP binding"/>
    <property type="evidence" value="ECO:0007669"/>
    <property type="project" value="UniProtKB-KW"/>
</dbReference>
<sequence>ALGGLGSGLCNDEAHLRDMAKKALASSPQILVEQSLKGWKEVEYEVVRDAYDNCVTVCNMENFDPLGVHTGDSIVVAPSQTLSNEDYHMLRRTAINVVRHLGIVGECNIQYALDPKSKDYCIIEVNPRLSRSSALASKATGYPLAFVAAKLALGLSLPDLRNSVTQSTTACFEPSLDYVVTKIPRWDLAKFDKAEHTIGSSMKSVGEVMAIGRTFEESLQKALRMVDPSIDGFEAQGYSNDTEGLESDIQIPSPTRIHALAYAMEHGATPEYIHANSDIDLWFLY</sequence>
<dbReference type="Pfam" id="PF02786">
    <property type="entry name" value="CPSase_L_D2"/>
    <property type="match status" value="1"/>
</dbReference>
<feature type="non-terminal residue" evidence="8">
    <location>
        <position position="285"/>
    </location>
</feature>
<dbReference type="InterPro" id="IPR011761">
    <property type="entry name" value="ATP-grasp"/>
</dbReference>
<keyword evidence="1" id="KW-0436">Ligase</keyword>
<dbReference type="GO" id="GO:0006541">
    <property type="term" value="P:glutamine metabolic process"/>
    <property type="evidence" value="ECO:0007669"/>
    <property type="project" value="TreeGrafter"/>
</dbReference>
<dbReference type="GO" id="GO:0046872">
    <property type="term" value="F:metal ion binding"/>
    <property type="evidence" value="ECO:0007669"/>
    <property type="project" value="InterPro"/>
</dbReference>
<dbReference type="InterPro" id="IPR005483">
    <property type="entry name" value="CPSase_dom"/>
</dbReference>
<dbReference type="AlphaFoldDB" id="X0T6B3"/>
<evidence type="ECO:0000259" key="7">
    <source>
        <dbReference type="PROSITE" id="PS50975"/>
    </source>
</evidence>
<evidence type="ECO:0000256" key="2">
    <source>
        <dbReference type="ARBA" id="ARBA00022737"/>
    </source>
</evidence>